<evidence type="ECO:0000256" key="1">
    <source>
        <dbReference type="ARBA" id="ARBA00007123"/>
    </source>
</evidence>
<dbReference type="FunFam" id="2.170.120.12:FF:000001">
    <property type="entry name" value="DNA-directed RNA polymerase subunit alpha"/>
    <property type="match status" value="1"/>
</dbReference>
<proteinExistence type="inferred from homology"/>
<dbReference type="NCBIfam" id="NF003519">
    <property type="entry name" value="PRK05182.2-5"/>
    <property type="match status" value="1"/>
</dbReference>
<keyword evidence="4 11" id="KW-0240">DNA-directed RNA polymerase</keyword>
<dbReference type="Pfam" id="PF03118">
    <property type="entry name" value="RNA_pol_A_CTD"/>
    <property type="match status" value="1"/>
</dbReference>
<comment type="caution">
    <text evidence="13">The sequence shown here is derived from an EMBL/GenBank/DDBJ whole genome shotgun (WGS) entry which is preliminary data.</text>
</comment>
<dbReference type="EC" id="2.7.7.6" evidence="2 11"/>
<dbReference type="SUPFAM" id="SSF56553">
    <property type="entry name" value="Insert subdomain of RNA polymerase alpha subunit"/>
    <property type="match status" value="1"/>
</dbReference>
<dbReference type="Gene3D" id="1.10.150.20">
    <property type="entry name" value="5' to 3' exonuclease, C-terminal subdomain"/>
    <property type="match status" value="1"/>
</dbReference>
<dbReference type="Pfam" id="PF01000">
    <property type="entry name" value="RNA_pol_A_bac"/>
    <property type="match status" value="1"/>
</dbReference>
<dbReference type="SMART" id="SM00662">
    <property type="entry name" value="RPOLD"/>
    <property type="match status" value="1"/>
</dbReference>
<comment type="similarity">
    <text evidence="1 11">Belongs to the RNA polymerase alpha chain family.</text>
</comment>
<keyword evidence="14" id="KW-1185">Reference proteome</keyword>
<dbReference type="GO" id="GO:0003899">
    <property type="term" value="F:DNA-directed RNA polymerase activity"/>
    <property type="evidence" value="ECO:0007669"/>
    <property type="project" value="UniProtKB-UniRule"/>
</dbReference>
<dbReference type="InterPro" id="IPR011773">
    <property type="entry name" value="DNA-dir_RpoA"/>
</dbReference>
<dbReference type="InterPro" id="IPR036603">
    <property type="entry name" value="RBP11-like"/>
</dbReference>
<keyword evidence="6 11" id="KW-0548">Nucleotidyltransferase</keyword>
<dbReference type="AlphaFoldDB" id="A0A5D0ME98"/>
<dbReference type="GO" id="GO:0006351">
    <property type="term" value="P:DNA-templated transcription"/>
    <property type="evidence" value="ECO:0007669"/>
    <property type="project" value="UniProtKB-UniRule"/>
</dbReference>
<dbReference type="SUPFAM" id="SSF55257">
    <property type="entry name" value="RBP11-like subunits of RNA polymerase"/>
    <property type="match status" value="1"/>
</dbReference>
<comment type="function">
    <text evidence="11">DNA-dependent RNA polymerase catalyzes the transcription of DNA into RNA using the four ribonucleoside triphosphates as substrates.</text>
</comment>
<dbReference type="InterPro" id="IPR011260">
    <property type="entry name" value="RNAP_asu_C"/>
</dbReference>
<dbReference type="InterPro" id="IPR036643">
    <property type="entry name" value="RNApol_insert_sf"/>
</dbReference>
<dbReference type="InterPro" id="IPR011262">
    <property type="entry name" value="DNA-dir_RNA_pol_insert"/>
</dbReference>
<dbReference type="NCBIfam" id="NF003513">
    <property type="entry name" value="PRK05182.1-2"/>
    <property type="match status" value="1"/>
</dbReference>
<organism evidence="13 14">
    <name type="scientific">Candidatus Mcinerneyibacterium aminivorans</name>
    <dbReference type="NCBI Taxonomy" id="2703815"/>
    <lineage>
        <taxon>Bacteria</taxon>
        <taxon>Candidatus Macinerneyibacteriota</taxon>
        <taxon>Candidatus Mcinerneyibacteria</taxon>
        <taxon>Candidatus Mcinerneyibacteriales</taxon>
        <taxon>Candidatus Mcinerneyibacteriaceae</taxon>
        <taxon>Candidatus Mcinerneyibacterium</taxon>
    </lineage>
</organism>
<keyword evidence="5 11" id="KW-0808">Transferase</keyword>
<feature type="region of interest" description="Alpha N-terminal domain (alpha-NTD)" evidence="11">
    <location>
        <begin position="1"/>
        <end position="227"/>
    </location>
</feature>
<evidence type="ECO:0000256" key="5">
    <source>
        <dbReference type="ARBA" id="ARBA00022679"/>
    </source>
</evidence>
<evidence type="ECO:0000256" key="10">
    <source>
        <dbReference type="ARBA" id="ARBA00048552"/>
    </source>
</evidence>
<dbReference type="GO" id="GO:0046983">
    <property type="term" value="F:protein dimerization activity"/>
    <property type="evidence" value="ECO:0007669"/>
    <property type="project" value="InterPro"/>
</dbReference>
<evidence type="ECO:0000256" key="6">
    <source>
        <dbReference type="ARBA" id="ARBA00022695"/>
    </source>
</evidence>
<reference evidence="13" key="1">
    <citation type="submission" date="2019-08" db="EMBL/GenBank/DDBJ databases">
        <title>Genomic characterization of a novel candidate phylum (ARYD3) from a high temperature, high salinity tertiary oil reservoir in north central Oklahoma, USA.</title>
        <authorList>
            <person name="Youssef N.H."/>
            <person name="Yadav A."/>
            <person name="Elshahed M.S."/>
        </authorList>
    </citation>
    <scope>NUCLEOTIDE SEQUENCE [LARGE SCALE GENOMIC DNA]</scope>
    <source>
        <strain evidence="13">ARYD3</strain>
    </source>
</reference>
<evidence type="ECO:0000256" key="11">
    <source>
        <dbReference type="HAMAP-Rule" id="MF_00059"/>
    </source>
</evidence>
<evidence type="ECO:0000313" key="13">
    <source>
        <dbReference type="EMBL" id="TYB31316.1"/>
    </source>
</evidence>
<dbReference type="SUPFAM" id="SSF47789">
    <property type="entry name" value="C-terminal domain of RNA polymerase alpha subunit"/>
    <property type="match status" value="1"/>
</dbReference>
<comment type="subunit">
    <text evidence="11">Homodimer. The RNAP catalytic core consists of 2 alpha, 1 beta, 1 beta' and 1 omega subunit. When a sigma factor is associated with the core the holoenzyme is formed, which can initiate transcription.</text>
</comment>
<evidence type="ECO:0000313" key="14">
    <source>
        <dbReference type="Proteomes" id="UP000324143"/>
    </source>
</evidence>
<feature type="domain" description="DNA-directed RNA polymerase RpoA/D/Rpb3-type" evidence="12">
    <location>
        <begin position="21"/>
        <end position="229"/>
    </location>
</feature>
<comment type="catalytic activity">
    <reaction evidence="10 11">
        <text>RNA(n) + a ribonucleoside 5'-triphosphate = RNA(n+1) + diphosphate</text>
        <dbReference type="Rhea" id="RHEA:21248"/>
        <dbReference type="Rhea" id="RHEA-COMP:14527"/>
        <dbReference type="Rhea" id="RHEA-COMP:17342"/>
        <dbReference type="ChEBI" id="CHEBI:33019"/>
        <dbReference type="ChEBI" id="CHEBI:61557"/>
        <dbReference type="ChEBI" id="CHEBI:140395"/>
        <dbReference type="EC" id="2.7.7.6"/>
    </reaction>
</comment>
<evidence type="ECO:0000256" key="4">
    <source>
        <dbReference type="ARBA" id="ARBA00022478"/>
    </source>
</evidence>
<protein>
    <recommendedName>
        <fullName evidence="3 11">DNA-directed RNA polymerase subunit alpha</fullName>
        <shortName evidence="11">RNAP subunit alpha</shortName>
        <ecNumber evidence="2 11">2.7.7.6</ecNumber>
    </recommendedName>
    <alternativeName>
        <fullName evidence="9 11">RNA polymerase subunit alpha</fullName>
    </alternativeName>
    <alternativeName>
        <fullName evidence="8 11">Transcriptase subunit alpha</fullName>
    </alternativeName>
</protein>
<name>A0A5D0ME98_9BACT</name>
<dbReference type="NCBIfam" id="TIGR02027">
    <property type="entry name" value="rpoA"/>
    <property type="match status" value="1"/>
</dbReference>
<dbReference type="Pfam" id="PF01193">
    <property type="entry name" value="RNA_pol_L"/>
    <property type="match status" value="1"/>
</dbReference>
<dbReference type="GO" id="GO:0003677">
    <property type="term" value="F:DNA binding"/>
    <property type="evidence" value="ECO:0007669"/>
    <property type="project" value="UniProtKB-UniRule"/>
</dbReference>
<dbReference type="Gene3D" id="2.170.120.12">
    <property type="entry name" value="DNA-directed RNA polymerase, insert domain"/>
    <property type="match status" value="1"/>
</dbReference>
<feature type="region of interest" description="Alpha C-terminal domain (alpha-CTD)" evidence="11">
    <location>
        <begin position="247"/>
        <end position="322"/>
    </location>
</feature>
<evidence type="ECO:0000256" key="2">
    <source>
        <dbReference type="ARBA" id="ARBA00012418"/>
    </source>
</evidence>
<dbReference type="GO" id="GO:0000428">
    <property type="term" value="C:DNA-directed RNA polymerase complex"/>
    <property type="evidence" value="ECO:0007669"/>
    <property type="project" value="UniProtKB-KW"/>
</dbReference>
<dbReference type="GO" id="GO:0005737">
    <property type="term" value="C:cytoplasm"/>
    <property type="evidence" value="ECO:0007669"/>
    <property type="project" value="UniProtKB-ARBA"/>
</dbReference>
<evidence type="ECO:0000256" key="8">
    <source>
        <dbReference type="ARBA" id="ARBA00032524"/>
    </source>
</evidence>
<gene>
    <name evidence="11" type="primary">rpoA</name>
    <name evidence="13" type="ORF">FXF47_04735</name>
</gene>
<evidence type="ECO:0000256" key="3">
    <source>
        <dbReference type="ARBA" id="ARBA00015972"/>
    </source>
</evidence>
<dbReference type="EMBL" id="VSIX01000040">
    <property type="protein sequence ID" value="TYB31316.1"/>
    <property type="molecule type" value="Genomic_DNA"/>
</dbReference>
<dbReference type="Gene3D" id="3.30.1360.10">
    <property type="entry name" value="RNA polymerase, RBP11-like subunit"/>
    <property type="match status" value="1"/>
</dbReference>
<dbReference type="CDD" id="cd06928">
    <property type="entry name" value="RNAP_alpha_NTD"/>
    <property type="match status" value="1"/>
</dbReference>
<evidence type="ECO:0000256" key="7">
    <source>
        <dbReference type="ARBA" id="ARBA00023163"/>
    </source>
</evidence>
<keyword evidence="7 11" id="KW-0804">Transcription</keyword>
<evidence type="ECO:0000259" key="12">
    <source>
        <dbReference type="SMART" id="SM00662"/>
    </source>
</evidence>
<sequence>MKWIRLEAPEKLEWEEQTDSYGKFSAEPFEKGFGITIGNTLRRILLSYIQGAGLVGVRIDGVAHEFASIDNVKEDVLDIIMNLKDMRIKYDGEGLKRISYSVKGPYQVHGEDFDGLDSEIEIMSEDKYICELSEGGELEIDLFFDHGNGYKLAEEHEYEDLPVDFIAADTVYTPIVNVKYDVEQALVGKSVDYDKLIMEIETDGSITPEVALKRAVSILQDYLKILEESKEKMEYPEKEEEEKNKELKNLLNRSVEELEMSVRSSNCLKNANIETIGDLVQKTEQEMLSYRNFGKKSLQEIKDILTELNLSLGMDVDDILEE</sequence>
<dbReference type="Proteomes" id="UP000324143">
    <property type="component" value="Unassembled WGS sequence"/>
</dbReference>
<accession>A0A5D0ME98</accession>
<comment type="domain">
    <text evidence="11">The N-terminal domain is essential for RNAP assembly and basal transcription, whereas the C-terminal domain is involved in interaction with transcriptional regulators and with upstream promoter elements.</text>
</comment>
<dbReference type="InterPro" id="IPR011263">
    <property type="entry name" value="DNA-dir_RNA_pol_RpoA/D/Rpb3"/>
</dbReference>
<evidence type="ECO:0000256" key="9">
    <source>
        <dbReference type="ARBA" id="ARBA00033070"/>
    </source>
</evidence>
<dbReference type="HAMAP" id="MF_00059">
    <property type="entry name" value="RNApol_bact_RpoA"/>
    <property type="match status" value="1"/>
</dbReference>